<evidence type="ECO:0000259" key="7">
    <source>
        <dbReference type="PROSITE" id="PS50035"/>
    </source>
</evidence>
<feature type="transmembrane region" description="Helical" evidence="6">
    <location>
        <begin position="640"/>
        <end position="659"/>
    </location>
</feature>
<name>A0A1I4PB51_9PROT</name>
<dbReference type="RefSeq" id="WP_090667987.1">
    <property type="nucleotide sequence ID" value="NZ_FOUF01000010.1"/>
</dbReference>
<sequence length="708" mass="79023">MKILNPGHNCWRIDTAERVTFLVDGADYFQAFRTTAMRAELSLLILAWDTYSNLRLIRSGEEVHPNELRTLLDHIAKAKSKLQCYVLNWDFAMLYGMDREWLPVYQLDWRTHRRVHFWLDDCHPLGASHHQKLVVIDDTVAFCGGLDLTRARWDTPEHKPGDSRRDEGAGPSDPHHDVQLMVGGPIARSLGELARDRWKRASGYQPHVHEPRPLAQLWPNDVPVDAENVRIAIARTDPAYQGRAEIREVERLYLDAIAAARRSIYIENQYISSPAIGDALARRLEEPDGPDVVIVSGKCTRGWLSQMTMDVLRARLGHKLQQSDREGRFRLLYPEIPGIGKECVNVHSKIMIVDDVFVRVGSANLNNRSMGLDSECDLAFESEDRKDLCNAISYFRARLLAEHLGAEPRQVTEAIESTGSLVKAIDHLSQNERTLKPLPMDIPKELEELVSEATLLDPEKPIDPDRLAEQLVHQEDRPPARRRLILWVAMLLVLAALTAMWRWTPLSEYLDIDRLLVAIDTFNQLPAAPLLAVGGILVAGLAMFPITVLIIVTVLTFGPFTGFTCAFLGALGCALSGYGLGAFVGRNTVRHIAGNRLNRISKRLAKQGLLAVILIRVIPVAPFTVVNLVAGASHIRFRDFVLGTAIGMGPGIAATTLFTDRIRAMLEEPSWGNGILLALIFGGIALAGYGLITWLKRRANDTPSTNQD</sequence>
<feature type="transmembrane region" description="Helical" evidence="6">
    <location>
        <begin position="671"/>
        <end position="692"/>
    </location>
</feature>
<evidence type="ECO:0000256" key="6">
    <source>
        <dbReference type="SAM" id="Phobius"/>
    </source>
</evidence>
<feature type="transmembrane region" description="Helical" evidence="6">
    <location>
        <begin position="530"/>
        <end position="555"/>
    </location>
</feature>
<organism evidence="8 9">
    <name type="scientific">Nitrosomonas nitrosa</name>
    <dbReference type="NCBI Taxonomy" id="52442"/>
    <lineage>
        <taxon>Bacteria</taxon>
        <taxon>Pseudomonadati</taxon>
        <taxon>Pseudomonadota</taxon>
        <taxon>Betaproteobacteria</taxon>
        <taxon>Nitrosomonadales</taxon>
        <taxon>Nitrosomonadaceae</taxon>
        <taxon>Nitrosomonas</taxon>
    </lineage>
</organism>
<dbReference type="AlphaFoldDB" id="A0A1I4PB51"/>
<feature type="transmembrane region" description="Helical" evidence="6">
    <location>
        <begin position="604"/>
        <end position="628"/>
    </location>
</feature>
<keyword evidence="2" id="KW-0677">Repeat</keyword>
<keyword evidence="6" id="KW-1133">Transmembrane helix</keyword>
<dbReference type="PROSITE" id="PS50035">
    <property type="entry name" value="PLD"/>
    <property type="match status" value="2"/>
</dbReference>
<evidence type="ECO:0000313" key="9">
    <source>
        <dbReference type="Proteomes" id="UP000199561"/>
    </source>
</evidence>
<feature type="domain" description="PLD phosphodiesterase" evidence="7">
    <location>
        <begin position="125"/>
        <end position="152"/>
    </location>
</feature>
<dbReference type="Pfam" id="PF00614">
    <property type="entry name" value="PLDc"/>
    <property type="match status" value="1"/>
</dbReference>
<dbReference type="Proteomes" id="UP000199561">
    <property type="component" value="Unassembled WGS sequence"/>
</dbReference>
<dbReference type="InterPro" id="IPR032816">
    <property type="entry name" value="VTT_dom"/>
</dbReference>
<dbReference type="SUPFAM" id="SSF56024">
    <property type="entry name" value="Phospholipase D/nuclease"/>
    <property type="match status" value="2"/>
</dbReference>
<evidence type="ECO:0000256" key="5">
    <source>
        <dbReference type="SAM" id="MobiDB-lite"/>
    </source>
</evidence>
<dbReference type="InterPro" id="IPR015679">
    <property type="entry name" value="PLipase_D_fam"/>
</dbReference>
<dbReference type="EMBL" id="FOUF01000010">
    <property type="protein sequence ID" value="SFM25084.1"/>
    <property type="molecule type" value="Genomic_DNA"/>
</dbReference>
<dbReference type="STRING" id="52442.SAMN05421880_11077"/>
<feature type="region of interest" description="Disordered" evidence="5">
    <location>
        <begin position="153"/>
        <end position="178"/>
    </location>
</feature>
<feature type="domain" description="PLD phosphodiesterase" evidence="7">
    <location>
        <begin position="347"/>
        <end position="369"/>
    </location>
</feature>
<feature type="transmembrane region" description="Helical" evidence="6">
    <location>
        <begin position="484"/>
        <end position="503"/>
    </location>
</feature>
<dbReference type="InterPro" id="IPR025202">
    <property type="entry name" value="PLD-like_dom"/>
</dbReference>
<keyword evidence="6" id="KW-0812">Transmembrane</keyword>
<dbReference type="SMART" id="SM00155">
    <property type="entry name" value="PLDc"/>
    <property type="match status" value="2"/>
</dbReference>
<proteinExistence type="predicted"/>
<reference evidence="8 9" key="1">
    <citation type="submission" date="2016-10" db="EMBL/GenBank/DDBJ databases">
        <authorList>
            <person name="de Groot N.N."/>
        </authorList>
    </citation>
    <scope>NUCLEOTIDE SEQUENCE [LARGE SCALE GENOMIC DNA]</scope>
    <source>
        <strain evidence="8 9">Nm146</strain>
    </source>
</reference>
<dbReference type="PANTHER" id="PTHR18896:SF76">
    <property type="entry name" value="PHOSPHOLIPASE"/>
    <property type="match status" value="1"/>
</dbReference>
<dbReference type="CDD" id="cd09143">
    <property type="entry name" value="PLDc_vPLD1_2_like_bac_2"/>
    <property type="match status" value="1"/>
</dbReference>
<dbReference type="GO" id="GO:0009395">
    <property type="term" value="P:phospholipid catabolic process"/>
    <property type="evidence" value="ECO:0007669"/>
    <property type="project" value="TreeGrafter"/>
</dbReference>
<accession>A0A1I4PB51</accession>
<keyword evidence="4" id="KW-0443">Lipid metabolism</keyword>
<dbReference type="Pfam" id="PF09335">
    <property type="entry name" value="VTT_dom"/>
    <property type="match status" value="1"/>
</dbReference>
<dbReference type="Gene3D" id="3.30.870.10">
    <property type="entry name" value="Endonuclease Chain A"/>
    <property type="match status" value="2"/>
</dbReference>
<keyword evidence="6" id="KW-0472">Membrane</keyword>
<evidence type="ECO:0000313" key="8">
    <source>
        <dbReference type="EMBL" id="SFM25084.1"/>
    </source>
</evidence>
<dbReference type="PANTHER" id="PTHR18896">
    <property type="entry name" value="PHOSPHOLIPASE D"/>
    <property type="match status" value="1"/>
</dbReference>
<protein>
    <submittedName>
        <fullName evidence="8">Phosphatidylserine/phosphatidylglycerophosphate/cardiolipin synthase</fullName>
    </submittedName>
</protein>
<keyword evidence="9" id="KW-1185">Reference proteome</keyword>
<dbReference type="GO" id="GO:0004630">
    <property type="term" value="F:phospholipase D activity"/>
    <property type="evidence" value="ECO:0007669"/>
    <property type="project" value="UniProtKB-EC"/>
</dbReference>
<dbReference type="CDD" id="cd09140">
    <property type="entry name" value="PLDc_vPLD1_2_like_bac_1"/>
    <property type="match status" value="1"/>
</dbReference>
<keyword evidence="3" id="KW-0378">Hydrolase</keyword>
<evidence type="ECO:0000256" key="2">
    <source>
        <dbReference type="ARBA" id="ARBA00022737"/>
    </source>
</evidence>
<gene>
    <name evidence="8" type="ORF">SAMN05421880_11077</name>
</gene>
<feature type="transmembrane region" description="Helical" evidence="6">
    <location>
        <begin position="562"/>
        <end position="584"/>
    </location>
</feature>
<dbReference type="Pfam" id="PF13091">
    <property type="entry name" value="PLDc_2"/>
    <property type="match status" value="1"/>
</dbReference>
<evidence type="ECO:0000256" key="4">
    <source>
        <dbReference type="ARBA" id="ARBA00023098"/>
    </source>
</evidence>
<dbReference type="InterPro" id="IPR001736">
    <property type="entry name" value="PLipase_D/transphosphatidylase"/>
</dbReference>
<evidence type="ECO:0000256" key="1">
    <source>
        <dbReference type="ARBA" id="ARBA00000798"/>
    </source>
</evidence>
<comment type="catalytic activity">
    <reaction evidence="1">
        <text>a 1,2-diacyl-sn-glycero-3-phosphocholine + H2O = a 1,2-diacyl-sn-glycero-3-phosphate + choline + H(+)</text>
        <dbReference type="Rhea" id="RHEA:14445"/>
        <dbReference type="ChEBI" id="CHEBI:15354"/>
        <dbReference type="ChEBI" id="CHEBI:15377"/>
        <dbReference type="ChEBI" id="CHEBI:15378"/>
        <dbReference type="ChEBI" id="CHEBI:57643"/>
        <dbReference type="ChEBI" id="CHEBI:58608"/>
        <dbReference type="EC" id="3.1.4.4"/>
    </reaction>
</comment>
<evidence type="ECO:0000256" key="3">
    <source>
        <dbReference type="ARBA" id="ARBA00022801"/>
    </source>
</evidence>